<gene>
    <name evidence="2" type="ORF">CEXT_267311</name>
</gene>
<evidence type="ECO:0000313" key="3">
    <source>
        <dbReference type="Proteomes" id="UP001054945"/>
    </source>
</evidence>
<evidence type="ECO:0000256" key="1">
    <source>
        <dbReference type="SAM" id="MobiDB-lite"/>
    </source>
</evidence>
<dbReference type="Proteomes" id="UP001054945">
    <property type="component" value="Unassembled WGS sequence"/>
</dbReference>
<dbReference type="EMBL" id="BPLR01007080">
    <property type="protein sequence ID" value="GIY14405.1"/>
    <property type="molecule type" value="Genomic_DNA"/>
</dbReference>
<protein>
    <submittedName>
        <fullName evidence="2">Uncharacterized protein</fullName>
    </submittedName>
</protein>
<evidence type="ECO:0000313" key="2">
    <source>
        <dbReference type="EMBL" id="GIY14405.1"/>
    </source>
</evidence>
<name>A0AAV4R252_CAEEX</name>
<feature type="region of interest" description="Disordered" evidence="1">
    <location>
        <begin position="116"/>
        <end position="135"/>
    </location>
</feature>
<keyword evidence="3" id="KW-1185">Reference proteome</keyword>
<reference evidence="2 3" key="1">
    <citation type="submission" date="2021-06" db="EMBL/GenBank/DDBJ databases">
        <title>Caerostris extrusa draft genome.</title>
        <authorList>
            <person name="Kono N."/>
            <person name="Arakawa K."/>
        </authorList>
    </citation>
    <scope>NUCLEOTIDE SEQUENCE [LARGE SCALE GENOMIC DNA]</scope>
</reference>
<comment type="caution">
    <text evidence="2">The sequence shown here is derived from an EMBL/GenBank/DDBJ whole genome shotgun (WGS) entry which is preliminary data.</text>
</comment>
<accession>A0AAV4R252</accession>
<sequence length="135" mass="15116">MGFRVGSSTDGFSHLLTKKNDLVFYHIPKTCKCFCIDENEFRMSVCCASSVSGSVNLSDKSWCQSSRRGLYQGSTLVLEGQRPNKILIDVQNSMTGMIRLLAIQEQSVSIRQRGIKKLPQPSQSLSKMETRYSKG</sequence>
<proteinExistence type="predicted"/>
<organism evidence="2 3">
    <name type="scientific">Caerostris extrusa</name>
    <name type="common">Bark spider</name>
    <name type="synonym">Caerostris bankana</name>
    <dbReference type="NCBI Taxonomy" id="172846"/>
    <lineage>
        <taxon>Eukaryota</taxon>
        <taxon>Metazoa</taxon>
        <taxon>Ecdysozoa</taxon>
        <taxon>Arthropoda</taxon>
        <taxon>Chelicerata</taxon>
        <taxon>Arachnida</taxon>
        <taxon>Araneae</taxon>
        <taxon>Araneomorphae</taxon>
        <taxon>Entelegynae</taxon>
        <taxon>Araneoidea</taxon>
        <taxon>Araneidae</taxon>
        <taxon>Caerostris</taxon>
    </lineage>
</organism>
<dbReference type="AlphaFoldDB" id="A0AAV4R252"/>